<dbReference type="SMART" id="SM00382">
    <property type="entry name" value="AAA"/>
    <property type="match status" value="1"/>
</dbReference>
<dbReference type="SUPFAM" id="SSF52540">
    <property type="entry name" value="P-loop containing nucleoside triphosphate hydrolases"/>
    <property type="match status" value="1"/>
</dbReference>
<dbReference type="PANTHER" id="PTHR42781:SF4">
    <property type="entry name" value="SPERMIDINE_PUTRESCINE IMPORT ATP-BINDING PROTEIN POTA"/>
    <property type="match status" value="1"/>
</dbReference>
<dbReference type="EMBL" id="CP108021">
    <property type="protein sequence ID" value="WUM21357.1"/>
    <property type="molecule type" value="Genomic_DNA"/>
</dbReference>
<dbReference type="Gene3D" id="2.40.50.100">
    <property type="match status" value="1"/>
</dbReference>
<evidence type="ECO:0000256" key="1">
    <source>
        <dbReference type="ARBA" id="ARBA00022448"/>
    </source>
</evidence>
<dbReference type="GO" id="GO:0043190">
    <property type="term" value="C:ATP-binding cassette (ABC) transporter complex"/>
    <property type="evidence" value="ECO:0007669"/>
    <property type="project" value="InterPro"/>
</dbReference>
<organism evidence="6 7">
    <name type="scientific">Williamsia herbipolensis</name>
    <dbReference type="NCBI Taxonomy" id="1603258"/>
    <lineage>
        <taxon>Bacteria</taxon>
        <taxon>Bacillati</taxon>
        <taxon>Actinomycetota</taxon>
        <taxon>Actinomycetes</taxon>
        <taxon>Mycobacteriales</taxon>
        <taxon>Nocardiaceae</taxon>
        <taxon>Williamsia</taxon>
    </lineage>
</organism>
<dbReference type="Proteomes" id="UP001432128">
    <property type="component" value="Chromosome"/>
</dbReference>
<evidence type="ECO:0000313" key="7">
    <source>
        <dbReference type="Proteomes" id="UP001432128"/>
    </source>
</evidence>
<dbReference type="InterPro" id="IPR008995">
    <property type="entry name" value="Mo/tungstate-bd_C_term_dom"/>
</dbReference>
<dbReference type="InterPro" id="IPR013611">
    <property type="entry name" value="Transp-assoc_OB_typ2"/>
</dbReference>
<dbReference type="PROSITE" id="PS00211">
    <property type="entry name" value="ABC_TRANSPORTER_1"/>
    <property type="match status" value="1"/>
</dbReference>
<name>A0AAU4K5T3_9NOCA</name>
<dbReference type="InterPro" id="IPR050093">
    <property type="entry name" value="ABC_SmlMolc_Importer"/>
</dbReference>
<dbReference type="InterPro" id="IPR017871">
    <property type="entry name" value="ABC_transporter-like_CS"/>
</dbReference>
<evidence type="ECO:0000313" key="6">
    <source>
        <dbReference type="EMBL" id="WUM21357.1"/>
    </source>
</evidence>
<evidence type="ECO:0000256" key="4">
    <source>
        <dbReference type="ARBA" id="ARBA00066388"/>
    </source>
</evidence>
<dbReference type="Pfam" id="PF00005">
    <property type="entry name" value="ABC_tran"/>
    <property type="match status" value="1"/>
</dbReference>
<proteinExistence type="predicted"/>
<accession>A0AAU4K5T3</accession>
<feature type="domain" description="ABC transporter" evidence="5">
    <location>
        <begin position="3"/>
        <end position="235"/>
    </location>
</feature>
<dbReference type="InterPro" id="IPR003439">
    <property type="entry name" value="ABC_transporter-like_ATP-bd"/>
</dbReference>
<dbReference type="AlphaFoldDB" id="A0AAU4K5T3"/>
<protein>
    <recommendedName>
        <fullName evidence="4">ABC-type quaternary amine transporter</fullName>
        <ecNumber evidence="4">7.6.2.9</ecNumber>
    </recommendedName>
</protein>
<dbReference type="GO" id="GO:0015418">
    <property type="term" value="F:ABC-type quaternary ammonium compound transporting activity"/>
    <property type="evidence" value="ECO:0007669"/>
    <property type="project" value="UniProtKB-EC"/>
</dbReference>
<dbReference type="Pfam" id="PF08402">
    <property type="entry name" value="TOBE_2"/>
    <property type="match status" value="1"/>
</dbReference>
<dbReference type="Gene3D" id="2.40.50.140">
    <property type="entry name" value="Nucleic acid-binding proteins"/>
    <property type="match status" value="1"/>
</dbReference>
<dbReference type="InterPro" id="IPR027417">
    <property type="entry name" value="P-loop_NTPase"/>
</dbReference>
<sequence>MTLEVRSLRVTYDDEVVIDDIDLDIGTADAPVTALLGPSGCGKSTLIRAIAGIEPIAGGTVRFDGVDLAAVPTHRRDFGVVFQDGQLLPGRTVGQNIAYGLRARRWSRAATAERVAELLDLVGLSGLADRAVTELSGGQAQRVALARALAPRPRLLLLDEPLSSLDRRLRERLAAEIAEILRVAGTPAILVTHDHQEAAVIADRISVMSEGRIVQSAAPDTIWRRPVDEWVARFVGCTTLIGGHLVRDADTGSTAVQTVLGTVALAGRLFDGGSDGAGGEVVVGLRPRSVVVCGEERGVRAIVRSVAALPEEHLLSVALDDGTIVSAVSTPALSVGETVGVAIDPDRIAVIG</sequence>
<reference evidence="6 7" key="1">
    <citation type="submission" date="2022-10" db="EMBL/GenBank/DDBJ databases">
        <title>The complete genomes of actinobacterial strains from the NBC collection.</title>
        <authorList>
            <person name="Joergensen T.S."/>
            <person name="Alvarez Arevalo M."/>
            <person name="Sterndorff E.B."/>
            <person name="Faurdal D."/>
            <person name="Vuksanovic O."/>
            <person name="Mourched A.-S."/>
            <person name="Charusanti P."/>
            <person name="Shaw S."/>
            <person name="Blin K."/>
            <person name="Weber T."/>
        </authorList>
    </citation>
    <scope>NUCLEOTIDE SEQUENCE [LARGE SCALE GENOMIC DNA]</scope>
    <source>
        <strain evidence="6 7">NBC_00319</strain>
    </source>
</reference>
<dbReference type="PROSITE" id="PS50893">
    <property type="entry name" value="ABC_TRANSPORTER_2"/>
    <property type="match status" value="1"/>
</dbReference>
<evidence type="ECO:0000256" key="2">
    <source>
        <dbReference type="ARBA" id="ARBA00022741"/>
    </source>
</evidence>
<dbReference type="KEGG" id="whr:OG579_06070"/>
<keyword evidence="2" id="KW-0547">Nucleotide-binding</keyword>
<dbReference type="GO" id="GO:0016887">
    <property type="term" value="F:ATP hydrolysis activity"/>
    <property type="evidence" value="ECO:0007669"/>
    <property type="project" value="InterPro"/>
</dbReference>
<dbReference type="EC" id="7.6.2.9" evidence="4"/>
<evidence type="ECO:0000256" key="3">
    <source>
        <dbReference type="ARBA" id="ARBA00022840"/>
    </source>
</evidence>
<dbReference type="GO" id="GO:0005524">
    <property type="term" value="F:ATP binding"/>
    <property type="evidence" value="ECO:0007669"/>
    <property type="project" value="UniProtKB-KW"/>
</dbReference>
<keyword evidence="1" id="KW-0813">Transport</keyword>
<dbReference type="InterPro" id="IPR003593">
    <property type="entry name" value="AAA+_ATPase"/>
</dbReference>
<dbReference type="PANTHER" id="PTHR42781">
    <property type="entry name" value="SPERMIDINE/PUTRESCINE IMPORT ATP-BINDING PROTEIN POTA"/>
    <property type="match status" value="1"/>
</dbReference>
<dbReference type="Gene3D" id="3.40.50.300">
    <property type="entry name" value="P-loop containing nucleotide triphosphate hydrolases"/>
    <property type="match status" value="1"/>
</dbReference>
<dbReference type="FunFam" id="3.40.50.300:FF:000425">
    <property type="entry name" value="Probable ABC transporter, ATP-binding subunit"/>
    <property type="match status" value="1"/>
</dbReference>
<evidence type="ECO:0000259" key="5">
    <source>
        <dbReference type="PROSITE" id="PS50893"/>
    </source>
</evidence>
<dbReference type="RefSeq" id="WP_328858446.1">
    <property type="nucleotide sequence ID" value="NZ_CP108021.1"/>
</dbReference>
<dbReference type="SUPFAM" id="SSF50331">
    <property type="entry name" value="MOP-like"/>
    <property type="match status" value="1"/>
</dbReference>
<keyword evidence="3 6" id="KW-0067">ATP-binding</keyword>
<gene>
    <name evidence="6" type="ORF">OG579_06070</name>
</gene>
<keyword evidence="7" id="KW-1185">Reference proteome</keyword>
<dbReference type="InterPro" id="IPR012340">
    <property type="entry name" value="NA-bd_OB-fold"/>
</dbReference>